<feature type="domain" description="Calcineurin-like phosphoesterase" evidence="1">
    <location>
        <begin position="1"/>
        <end position="194"/>
    </location>
</feature>
<evidence type="ECO:0000313" key="3">
    <source>
        <dbReference type="Proteomes" id="UP000199266"/>
    </source>
</evidence>
<dbReference type="Proteomes" id="UP000199266">
    <property type="component" value="Unassembled WGS sequence"/>
</dbReference>
<proteinExistence type="predicted"/>
<dbReference type="GO" id="GO:0016787">
    <property type="term" value="F:hydrolase activity"/>
    <property type="evidence" value="ECO:0007669"/>
    <property type="project" value="InterPro"/>
</dbReference>
<dbReference type="RefSeq" id="WP_234945602.1">
    <property type="nucleotide sequence ID" value="NZ_FNPD01000013.1"/>
</dbReference>
<keyword evidence="3" id="KW-1185">Reference proteome</keyword>
<dbReference type="InterPro" id="IPR050535">
    <property type="entry name" value="DNA_Repair-Maintenance_Comp"/>
</dbReference>
<accession>A0A1H3HAE3</accession>
<dbReference type="PANTHER" id="PTHR30337:SF0">
    <property type="entry name" value="NUCLEASE SBCCD SUBUNIT D"/>
    <property type="match status" value="1"/>
</dbReference>
<reference evidence="3" key="1">
    <citation type="submission" date="2016-10" db="EMBL/GenBank/DDBJ databases">
        <authorList>
            <person name="Varghese N."/>
            <person name="Submissions S."/>
        </authorList>
    </citation>
    <scope>NUCLEOTIDE SEQUENCE [LARGE SCALE GENOMIC DNA]</scope>
    <source>
        <strain evidence="3">DSM 13490</strain>
    </source>
</reference>
<name>A0A1H3HAE3_9BACT</name>
<protein>
    <submittedName>
        <fullName evidence="2">Exodeoxyribonuclease I subunit D</fullName>
    </submittedName>
</protein>
<gene>
    <name evidence="2" type="ORF">SAMN03080603_01852</name>
</gene>
<dbReference type="InterPro" id="IPR004843">
    <property type="entry name" value="Calcineurin-like_PHP"/>
</dbReference>
<dbReference type="SUPFAM" id="SSF56300">
    <property type="entry name" value="Metallo-dependent phosphatases"/>
    <property type="match status" value="1"/>
</dbReference>
<organism evidence="2 3">
    <name type="scientific">Acetomicrobium thermoterrenum DSM 13490</name>
    <dbReference type="NCBI Taxonomy" id="1120987"/>
    <lineage>
        <taxon>Bacteria</taxon>
        <taxon>Thermotogati</taxon>
        <taxon>Synergistota</taxon>
        <taxon>Synergistia</taxon>
        <taxon>Synergistales</taxon>
        <taxon>Acetomicrobiaceae</taxon>
        <taxon>Acetomicrobium</taxon>
    </lineage>
</organism>
<dbReference type="Gene3D" id="3.60.21.10">
    <property type="match status" value="1"/>
</dbReference>
<dbReference type="Pfam" id="PF00149">
    <property type="entry name" value="Metallophos"/>
    <property type="match status" value="1"/>
</dbReference>
<dbReference type="PANTHER" id="PTHR30337">
    <property type="entry name" value="COMPONENT OF ATP-DEPENDENT DSDNA EXONUCLEASE"/>
    <property type="match status" value="1"/>
</dbReference>
<dbReference type="EMBL" id="FNPD01000013">
    <property type="protein sequence ID" value="SDY12563.1"/>
    <property type="molecule type" value="Genomic_DNA"/>
</dbReference>
<sequence length="371" mass="42523">MRILVCADWHAGARTWGVDRLEETISALSQMYEAARDFKVDALFVLGDIFHSFRYPGEEVVMPIANFFSSVLSLPWKPTVYLLKGNHDWNGIKIWELFQSDGRFVFVDEVTYANIGDFLIFLLPYLRKHDCPKEEELDEFLKSCWKGAPKANMRLCFAHMAVEDTVPNLSELTLSKDVLKDLEIDLTICGHIHRHGRVSEETLPIYYAGSPLRLDFSEEGHCTGLYIIDEKGNIEDIPINSKELITLRYDDEEEAFKSLSTSSQLIPRDAYLRVIVNRSSLPISQLLDKCRNLGGEQIVVVAVNEGMISEISSPQDPFDIIRLWKHYIESQEENESTLLILKKIGEKLLSGKDPSTMWNEIKSYFEAGERY</sequence>
<evidence type="ECO:0000313" key="2">
    <source>
        <dbReference type="EMBL" id="SDY12563.1"/>
    </source>
</evidence>
<dbReference type="AlphaFoldDB" id="A0A1H3HAE3"/>
<dbReference type="InterPro" id="IPR029052">
    <property type="entry name" value="Metallo-depent_PP-like"/>
</dbReference>
<evidence type="ECO:0000259" key="1">
    <source>
        <dbReference type="Pfam" id="PF00149"/>
    </source>
</evidence>